<comment type="catalytic activity">
    <reaction evidence="16">
        <text>tRNA(Phe) + L-phenylalanine + ATP = L-phenylalanyl-tRNA(Phe) + AMP + diphosphate + H(+)</text>
        <dbReference type="Rhea" id="RHEA:19413"/>
        <dbReference type="Rhea" id="RHEA-COMP:9668"/>
        <dbReference type="Rhea" id="RHEA-COMP:9699"/>
        <dbReference type="ChEBI" id="CHEBI:15378"/>
        <dbReference type="ChEBI" id="CHEBI:30616"/>
        <dbReference type="ChEBI" id="CHEBI:33019"/>
        <dbReference type="ChEBI" id="CHEBI:58095"/>
        <dbReference type="ChEBI" id="CHEBI:78442"/>
        <dbReference type="ChEBI" id="CHEBI:78531"/>
        <dbReference type="ChEBI" id="CHEBI:456215"/>
        <dbReference type="EC" id="6.1.1.20"/>
    </reaction>
</comment>
<dbReference type="GO" id="GO:0006432">
    <property type="term" value="P:phenylalanyl-tRNA aminoacylation"/>
    <property type="evidence" value="ECO:0007669"/>
    <property type="project" value="InterPro"/>
</dbReference>
<dbReference type="FunFam" id="3.50.40.10:FF:000002">
    <property type="entry name" value="phenylalanine--tRNA ligase beta subunit"/>
    <property type="match status" value="1"/>
</dbReference>
<evidence type="ECO:0000256" key="14">
    <source>
        <dbReference type="ARBA" id="ARBA00023146"/>
    </source>
</evidence>
<dbReference type="SMART" id="SM00874">
    <property type="entry name" value="B5"/>
    <property type="match status" value="2"/>
</dbReference>
<dbReference type="SMART" id="SM00873">
    <property type="entry name" value="B3_4"/>
    <property type="match status" value="1"/>
</dbReference>
<keyword evidence="9" id="KW-0479">Metal-binding</keyword>
<evidence type="ECO:0000256" key="4">
    <source>
        <dbReference type="ARBA" id="ARBA00011209"/>
    </source>
</evidence>
<dbReference type="GO" id="GO:0004826">
    <property type="term" value="F:phenylalanine-tRNA ligase activity"/>
    <property type="evidence" value="ECO:0007669"/>
    <property type="project" value="UniProtKB-EC"/>
</dbReference>
<dbReference type="GO" id="GO:0009328">
    <property type="term" value="C:phenylalanine-tRNA ligase complex"/>
    <property type="evidence" value="ECO:0007669"/>
    <property type="project" value="TreeGrafter"/>
</dbReference>
<comment type="subcellular location">
    <subcellularLocation>
        <location evidence="2">Cytoplasm</location>
    </subcellularLocation>
</comment>
<evidence type="ECO:0000256" key="15">
    <source>
        <dbReference type="ARBA" id="ARBA00033189"/>
    </source>
</evidence>
<organism evidence="18 19">
    <name type="scientific">Schistosoma rodhaini</name>
    <dbReference type="NCBI Taxonomy" id="6188"/>
    <lineage>
        <taxon>Eukaryota</taxon>
        <taxon>Metazoa</taxon>
        <taxon>Spiralia</taxon>
        <taxon>Lophotrochozoa</taxon>
        <taxon>Platyhelminthes</taxon>
        <taxon>Trematoda</taxon>
        <taxon>Digenea</taxon>
        <taxon>Strigeidida</taxon>
        <taxon>Schistosomatoidea</taxon>
        <taxon>Schistosomatidae</taxon>
        <taxon>Schistosoma</taxon>
    </lineage>
</organism>
<feature type="domain" description="B5" evidence="17">
    <location>
        <begin position="301"/>
        <end position="395"/>
    </location>
</feature>
<evidence type="ECO:0000256" key="1">
    <source>
        <dbReference type="ARBA" id="ARBA00001946"/>
    </source>
</evidence>
<dbReference type="Pfam" id="PF03483">
    <property type="entry name" value="B3_4"/>
    <property type="match status" value="1"/>
</dbReference>
<evidence type="ECO:0000256" key="9">
    <source>
        <dbReference type="ARBA" id="ARBA00022723"/>
    </source>
</evidence>
<evidence type="ECO:0000256" key="5">
    <source>
        <dbReference type="ARBA" id="ARBA00012814"/>
    </source>
</evidence>
<evidence type="ECO:0000256" key="12">
    <source>
        <dbReference type="ARBA" id="ARBA00022842"/>
    </source>
</evidence>
<name>A0AA85ESH4_9TREM</name>
<dbReference type="InterPro" id="IPR041616">
    <property type="entry name" value="PheRS_beta_core"/>
</dbReference>
<dbReference type="InterPro" id="IPR045864">
    <property type="entry name" value="aa-tRNA-synth_II/BPL/LPL"/>
</dbReference>
<dbReference type="GO" id="GO:0000287">
    <property type="term" value="F:magnesium ion binding"/>
    <property type="evidence" value="ECO:0007669"/>
    <property type="project" value="InterPro"/>
</dbReference>
<evidence type="ECO:0000313" key="19">
    <source>
        <dbReference type="WBParaSite" id="SRDH1_21950.1"/>
    </source>
</evidence>
<protein>
    <recommendedName>
        <fullName evidence="6">Phenylalanine--tRNA ligase beta subunit</fullName>
        <ecNumber evidence="5">6.1.1.20</ecNumber>
    </recommendedName>
    <alternativeName>
        <fullName evidence="15">Phenylalanyl-tRNA synthetase beta subunit</fullName>
    </alternativeName>
</protein>
<dbReference type="NCBIfam" id="TIGR00471">
    <property type="entry name" value="pheT_arch"/>
    <property type="match status" value="1"/>
</dbReference>
<dbReference type="WBParaSite" id="SRDH1_21950.1">
    <property type="protein sequence ID" value="SRDH1_21950.1"/>
    <property type="gene ID" value="SRDH1_21950"/>
</dbReference>
<comment type="cofactor">
    <cofactor evidence="1">
        <name>Mg(2+)</name>
        <dbReference type="ChEBI" id="CHEBI:18420"/>
    </cofactor>
</comment>
<dbReference type="InterPro" id="IPR045060">
    <property type="entry name" value="Phe-tRNA-ligase_IIc_bsu"/>
</dbReference>
<reference evidence="19" key="2">
    <citation type="submission" date="2023-11" db="UniProtKB">
        <authorList>
            <consortium name="WormBaseParasite"/>
        </authorList>
    </citation>
    <scope>IDENTIFICATION</scope>
</reference>
<dbReference type="InterPro" id="IPR005146">
    <property type="entry name" value="B3/B4_tRNA-bd"/>
</dbReference>
<dbReference type="PANTHER" id="PTHR10947">
    <property type="entry name" value="PHENYLALANYL-TRNA SYNTHETASE BETA CHAIN AND LEUCINE-RICH REPEAT-CONTAINING PROTEIN 47"/>
    <property type="match status" value="1"/>
</dbReference>
<evidence type="ECO:0000256" key="2">
    <source>
        <dbReference type="ARBA" id="ARBA00004496"/>
    </source>
</evidence>
<evidence type="ECO:0000256" key="10">
    <source>
        <dbReference type="ARBA" id="ARBA00022741"/>
    </source>
</evidence>
<dbReference type="PANTHER" id="PTHR10947:SF0">
    <property type="entry name" value="PHENYLALANINE--TRNA LIGASE BETA SUBUNIT"/>
    <property type="match status" value="1"/>
</dbReference>
<proteinExistence type="inferred from homology"/>
<evidence type="ECO:0000256" key="6">
    <source>
        <dbReference type="ARBA" id="ARBA00017032"/>
    </source>
</evidence>
<keyword evidence="18" id="KW-1185">Reference proteome</keyword>
<evidence type="ECO:0000313" key="18">
    <source>
        <dbReference type="Proteomes" id="UP000050792"/>
    </source>
</evidence>
<keyword evidence="13" id="KW-0648">Protein biosynthesis</keyword>
<dbReference type="Gene3D" id="3.30.56.10">
    <property type="match status" value="2"/>
</dbReference>
<dbReference type="Proteomes" id="UP000050792">
    <property type="component" value="Unassembled WGS sequence"/>
</dbReference>
<dbReference type="Gene3D" id="3.30.930.10">
    <property type="entry name" value="Bira Bifunctional Protein, Domain 2"/>
    <property type="match status" value="1"/>
</dbReference>
<dbReference type="GO" id="GO:0005524">
    <property type="term" value="F:ATP binding"/>
    <property type="evidence" value="ECO:0007669"/>
    <property type="project" value="UniProtKB-KW"/>
</dbReference>
<evidence type="ECO:0000256" key="13">
    <source>
        <dbReference type="ARBA" id="ARBA00022917"/>
    </source>
</evidence>
<reference evidence="18" key="1">
    <citation type="submission" date="2022-06" db="EMBL/GenBank/DDBJ databases">
        <authorList>
            <person name="Berger JAMES D."/>
            <person name="Berger JAMES D."/>
        </authorList>
    </citation>
    <scope>NUCLEOTIDE SEQUENCE [LARGE SCALE GENOMIC DNA]</scope>
</reference>
<comment type="subunit">
    <text evidence="4">Tetramer of two alpha and two beta subunits.</text>
</comment>
<dbReference type="Pfam" id="PF18262">
    <property type="entry name" value="PhetRS_B1"/>
    <property type="match status" value="1"/>
</dbReference>
<evidence type="ECO:0000256" key="3">
    <source>
        <dbReference type="ARBA" id="ARBA00007438"/>
    </source>
</evidence>
<sequence length="688" mass="76928">MPTVSISQSVLFQKLQKKYSQEEFEELCFSYGLELDEVTTEKELVTREKGKEKSKGCSTEPVYKVEIPANRYDLLCPEGLSRALMIFESKIKPPVFITKKPQNLIQLHVLPSTQSIRPFVVAGVLRNIVLDESKLNSFIDLQEKLHQNLCRKRSLVAIGAHDLDTLNPPFFYDAKCPKDIRFKALNKNEEHSAEELMQIFSNDSHLKQYLPLIQDKPKYPIIFDSSNTVLSMPPIINGEHSRISTKTRNVFIEATGTDLHKAIVVLDTLITMFSEYCGEPFTAESVEVIQHDGSRCLYPRLDYRDEVVSIDYINRQLGTSFSETEVINLLNRMGFTCTSVSSNQCNDLTSDILTGGQNATGLISVSIPPTRHDILHACDIAEDVGIAFGYDNIPESLPQTYCVAGNQPISRLTDLVRAEIAQMGFTEALSFSLCSREDISTKLRQKLDDIPAVHISNPKTLDFQVVRTSLLPGLLNTLASNRSLPLPLKLFEVQDIVLKDPSKDVGASNHRRICAVYYNKNSGFEIIHGLLDRLMQLLQVESILSKTTKKSNDHEKESNLSYRLNATSDPTYFDGRCADIILEPGSKIIGRLGQNATGLISVSIPPTRHDILHACDIAEDVGIAFGYDNIPESLPQTYCVAGNQPISRLTDLVRAEIAQMGFSLYRSNFSICTAAAQYLFYMYGNCGL</sequence>
<keyword evidence="12" id="KW-0460">Magnesium</keyword>
<dbReference type="Pfam" id="PF17759">
    <property type="entry name" value="tRNA_synthFbeta"/>
    <property type="match status" value="1"/>
</dbReference>
<keyword evidence="11" id="KW-0067">ATP-binding</keyword>
<keyword evidence="8" id="KW-0436">Ligase</keyword>
<dbReference type="GO" id="GO:0003723">
    <property type="term" value="F:RNA binding"/>
    <property type="evidence" value="ECO:0007669"/>
    <property type="project" value="InterPro"/>
</dbReference>
<dbReference type="InterPro" id="IPR040659">
    <property type="entry name" value="PhetRS_B1"/>
</dbReference>
<accession>A0AA85ESH4</accession>
<dbReference type="InterPro" id="IPR020825">
    <property type="entry name" value="Phe-tRNA_synthase-like_B3/B4"/>
</dbReference>
<dbReference type="SUPFAM" id="SSF55681">
    <property type="entry name" value="Class II aaRS and biotin synthetases"/>
    <property type="match status" value="1"/>
</dbReference>
<comment type="similarity">
    <text evidence="3">Belongs to the phenylalanyl-tRNA synthetase beta subunit family. Type 2 subfamily.</text>
</comment>
<dbReference type="SUPFAM" id="SSF56037">
    <property type="entry name" value="PheT/TilS domain"/>
    <property type="match status" value="1"/>
</dbReference>
<dbReference type="PROSITE" id="PS51483">
    <property type="entry name" value="B5"/>
    <property type="match status" value="2"/>
</dbReference>
<keyword evidence="10" id="KW-0547">Nucleotide-binding</keyword>
<evidence type="ECO:0000256" key="8">
    <source>
        <dbReference type="ARBA" id="ARBA00022598"/>
    </source>
</evidence>
<dbReference type="EC" id="6.1.1.20" evidence="5"/>
<evidence type="ECO:0000256" key="11">
    <source>
        <dbReference type="ARBA" id="ARBA00022840"/>
    </source>
</evidence>
<evidence type="ECO:0000259" key="17">
    <source>
        <dbReference type="PROSITE" id="PS51483"/>
    </source>
</evidence>
<keyword evidence="14" id="KW-0030">Aminoacyl-tRNA synthetase</keyword>
<feature type="domain" description="B5" evidence="17">
    <location>
        <begin position="555"/>
        <end position="632"/>
    </location>
</feature>
<dbReference type="SUPFAM" id="SSF46955">
    <property type="entry name" value="Putative DNA-binding domain"/>
    <property type="match status" value="3"/>
</dbReference>
<dbReference type="InterPro" id="IPR005147">
    <property type="entry name" value="tRNA_synthase_B5-dom"/>
</dbReference>
<dbReference type="FunFam" id="3.30.930.10:FF:000059">
    <property type="entry name" value="phenylalanine--tRNA ligase beta subunit"/>
    <property type="match status" value="1"/>
</dbReference>
<dbReference type="AlphaFoldDB" id="A0AA85ESH4"/>
<keyword evidence="7" id="KW-0963">Cytoplasm</keyword>
<evidence type="ECO:0000256" key="7">
    <source>
        <dbReference type="ARBA" id="ARBA00022490"/>
    </source>
</evidence>
<dbReference type="InterPro" id="IPR009061">
    <property type="entry name" value="DNA-bd_dom_put_sf"/>
</dbReference>
<dbReference type="Gene3D" id="3.50.40.10">
    <property type="entry name" value="Phenylalanyl-trna Synthetase, Chain B, domain 3"/>
    <property type="match status" value="1"/>
</dbReference>
<evidence type="ECO:0000256" key="16">
    <source>
        <dbReference type="ARBA" id="ARBA00049255"/>
    </source>
</evidence>
<dbReference type="InterPro" id="IPR004531">
    <property type="entry name" value="Phe-tRNA-synth_IIc_bsu_arc_euk"/>
</dbReference>
<dbReference type="Pfam" id="PF03484">
    <property type="entry name" value="B5"/>
    <property type="match status" value="2"/>
</dbReference>